<name>A0A8S5V0V8_9CAUD</name>
<proteinExistence type="predicted"/>
<sequence>MVKAIRSLMLNNNFKCSHSNFLFKAISKQTL</sequence>
<dbReference type="EMBL" id="BK016178">
    <property type="protein sequence ID" value="DAG00247.1"/>
    <property type="molecule type" value="Genomic_DNA"/>
</dbReference>
<protein>
    <submittedName>
        <fullName evidence="1">Uncharacterized protein</fullName>
    </submittedName>
</protein>
<evidence type="ECO:0000313" key="1">
    <source>
        <dbReference type="EMBL" id="DAG00247.1"/>
    </source>
</evidence>
<organism evidence="1">
    <name type="scientific">Podoviridae sp. ctJDl18</name>
    <dbReference type="NCBI Taxonomy" id="2825242"/>
    <lineage>
        <taxon>Viruses</taxon>
        <taxon>Duplodnaviria</taxon>
        <taxon>Heunggongvirae</taxon>
        <taxon>Uroviricota</taxon>
        <taxon>Caudoviricetes</taxon>
    </lineage>
</organism>
<reference evidence="1" key="1">
    <citation type="journal article" date="2021" name="Proc. Natl. Acad. Sci. U.S.A.">
        <title>A Catalog of Tens of Thousands of Viruses from Human Metagenomes Reveals Hidden Associations with Chronic Diseases.</title>
        <authorList>
            <person name="Tisza M.J."/>
            <person name="Buck C.B."/>
        </authorList>
    </citation>
    <scope>NUCLEOTIDE SEQUENCE</scope>
    <source>
        <strain evidence="1">CtJDl18</strain>
    </source>
</reference>
<accession>A0A8S5V0V8</accession>